<dbReference type="AlphaFoldDB" id="A0A2A2G7F1"/>
<dbReference type="SUPFAM" id="SSF46785">
    <property type="entry name" value="Winged helix' DNA-binding domain"/>
    <property type="match status" value="1"/>
</dbReference>
<protein>
    <recommendedName>
        <fullName evidence="8">Crp/Fnr family transcriptional regulator</fullName>
    </recommendedName>
</protein>
<dbReference type="SMART" id="SM00100">
    <property type="entry name" value="cNMP"/>
    <property type="match status" value="1"/>
</dbReference>
<dbReference type="PRINTS" id="PR00034">
    <property type="entry name" value="HTHCRP"/>
</dbReference>
<name>A0A2A2G7F1_9BACT</name>
<feature type="domain" description="HTH crp-type" evidence="5">
    <location>
        <begin position="167"/>
        <end position="240"/>
    </location>
</feature>
<dbReference type="OrthoDB" id="9127033at2"/>
<dbReference type="InterPro" id="IPR012318">
    <property type="entry name" value="HTH_CRP"/>
</dbReference>
<dbReference type="SMART" id="SM00419">
    <property type="entry name" value="HTH_CRP"/>
    <property type="match status" value="1"/>
</dbReference>
<accession>A0A2A2G7F1</accession>
<dbReference type="GO" id="GO:0005829">
    <property type="term" value="C:cytosol"/>
    <property type="evidence" value="ECO:0007669"/>
    <property type="project" value="TreeGrafter"/>
</dbReference>
<dbReference type="Gene3D" id="1.10.10.10">
    <property type="entry name" value="Winged helix-like DNA-binding domain superfamily/Winged helix DNA-binding domain"/>
    <property type="match status" value="1"/>
</dbReference>
<dbReference type="InterPro" id="IPR018490">
    <property type="entry name" value="cNMP-bd_dom_sf"/>
</dbReference>
<dbReference type="Pfam" id="PF00027">
    <property type="entry name" value="cNMP_binding"/>
    <property type="match status" value="1"/>
</dbReference>
<dbReference type="CDD" id="cd00038">
    <property type="entry name" value="CAP_ED"/>
    <property type="match status" value="1"/>
</dbReference>
<dbReference type="PROSITE" id="PS00042">
    <property type="entry name" value="HTH_CRP_1"/>
    <property type="match status" value="1"/>
</dbReference>
<dbReference type="PANTHER" id="PTHR24567:SF28">
    <property type="entry name" value="LISTERIOLYSIN REGULATORY PROTEIN"/>
    <property type="match status" value="1"/>
</dbReference>
<evidence type="ECO:0000313" key="6">
    <source>
        <dbReference type="EMBL" id="PAU93228.1"/>
    </source>
</evidence>
<evidence type="ECO:0000256" key="1">
    <source>
        <dbReference type="ARBA" id="ARBA00023015"/>
    </source>
</evidence>
<evidence type="ECO:0000259" key="4">
    <source>
        <dbReference type="PROSITE" id="PS50042"/>
    </source>
</evidence>
<dbReference type="PANTHER" id="PTHR24567">
    <property type="entry name" value="CRP FAMILY TRANSCRIPTIONAL REGULATORY PROTEIN"/>
    <property type="match status" value="1"/>
</dbReference>
<evidence type="ECO:0008006" key="8">
    <source>
        <dbReference type="Google" id="ProtNLM"/>
    </source>
</evidence>
<dbReference type="Proteomes" id="UP000218831">
    <property type="component" value="Unassembled WGS sequence"/>
</dbReference>
<reference evidence="6 7" key="1">
    <citation type="submission" date="2017-08" db="EMBL/GenBank/DDBJ databases">
        <title>Aliifodinibius alkalisoli sp. nov., isolated from saline alkaline soil.</title>
        <authorList>
            <person name="Liu D."/>
            <person name="Zhang G."/>
        </authorList>
    </citation>
    <scope>NUCLEOTIDE SEQUENCE [LARGE SCALE GENOMIC DNA]</scope>
    <source>
        <strain evidence="6 7">WN023</strain>
    </source>
</reference>
<dbReference type="InterPro" id="IPR050397">
    <property type="entry name" value="Env_Response_Regulators"/>
</dbReference>
<keyword evidence="1" id="KW-0805">Transcription regulation</keyword>
<dbReference type="InterPro" id="IPR018335">
    <property type="entry name" value="Tscrpt_reg_HTH_Crp-type_CS"/>
</dbReference>
<keyword evidence="7" id="KW-1185">Reference proteome</keyword>
<evidence type="ECO:0000256" key="2">
    <source>
        <dbReference type="ARBA" id="ARBA00023125"/>
    </source>
</evidence>
<dbReference type="SUPFAM" id="SSF51206">
    <property type="entry name" value="cAMP-binding domain-like"/>
    <property type="match status" value="1"/>
</dbReference>
<organism evidence="6 7">
    <name type="scientific">Fodinibius salipaludis</name>
    <dbReference type="NCBI Taxonomy" id="2032627"/>
    <lineage>
        <taxon>Bacteria</taxon>
        <taxon>Pseudomonadati</taxon>
        <taxon>Balneolota</taxon>
        <taxon>Balneolia</taxon>
        <taxon>Balneolales</taxon>
        <taxon>Balneolaceae</taxon>
        <taxon>Fodinibius</taxon>
    </lineage>
</organism>
<dbReference type="EMBL" id="NSKE01000009">
    <property type="protein sequence ID" value="PAU93228.1"/>
    <property type="molecule type" value="Genomic_DNA"/>
</dbReference>
<dbReference type="Gene3D" id="2.60.120.10">
    <property type="entry name" value="Jelly Rolls"/>
    <property type="match status" value="1"/>
</dbReference>
<dbReference type="GO" id="GO:0003677">
    <property type="term" value="F:DNA binding"/>
    <property type="evidence" value="ECO:0007669"/>
    <property type="project" value="UniProtKB-KW"/>
</dbReference>
<evidence type="ECO:0000313" key="7">
    <source>
        <dbReference type="Proteomes" id="UP000218831"/>
    </source>
</evidence>
<evidence type="ECO:0000259" key="5">
    <source>
        <dbReference type="PROSITE" id="PS51063"/>
    </source>
</evidence>
<keyword evidence="3" id="KW-0804">Transcription</keyword>
<evidence type="ECO:0000256" key="3">
    <source>
        <dbReference type="ARBA" id="ARBA00023163"/>
    </source>
</evidence>
<feature type="domain" description="Cyclic nucleotide-binding" evidence="4">
    <location>
        <begin position="33"/>
        <end position="136"/>
    </location>
</feature>
<dbReference type="RefSeq" id="WP_095607155.1">
    <property type="nucleotide sequence ID" value="NZ_NSKE01000009.1"/>
</dbReference>
<dbReference type="PROSITE" id="PS50042">
    <property type="entry name" value="CNMP_BINDING_3"/>
    <property type="match status" value="1"/>
</dbReference>
<dbReference type="GO" id="GO:0003700">
    <property type="term" value="F:DNA-binding transcription factor activity"/>
    <property type="evidence" value="ECO:0007669"/>
    <property type="project" value="InterPro"/>
</dbReference>
<dbReference type="InterPro" id="IPR036388">
    <property type="entry name" value="WH-like_DNA-bd_sf"/>
</dbReference>
<dbReference type="CDD" id="cd00092">
    <property type="entry name" value="HTH_CRP"/>
    <property type="match status" value="1"/>
</dbReference>
<dbReference type="InterPro" id="IPR000595">
    <property type="entry name" value="cNMP-bd_dom"/>
</dbReference>
<dbReference type="InterPro" id="IPR014710">
    <property type="entry name" value="RmlC-like_jellyroll"/>
</dbReference>
<sequence>MAGRKTTPLKDFSLGTHRCSVDLRLEKLSMVPFFTDLDEGKLTAINQQFSAAHHHADETIYHQDERATMLRVVVHGAVKLVRHTMDGKDVLLDMLQPGDYFGNFSTTGKAIYSETARAQTDVCILSIRMSNFRSLLNDYPEVAVAVLDITADRLQSSREKIRHLTTLTVKKRIAHILVMLSEKFGEQNAYGLLLQLPLSRKDLADMVGTSSETASRIMSDFQDQDIIKTGRQWVAISDINRLADIAKE</sequence>
<keyword evidence="2" id="KW-0238">DNA-binding</keyword>
<dbReference type="Pfam" id="PF13545">
    <property type="entry name" value="HTH_Crp_2"/>
    <property type="match status" value="1"/>
</dbReference>
<dbReference type="InterPro" id="IPR036390">
    <property type="entry name" value="WH_DNA-bd_sf"/>
</dbReference>
<comment type="caution">
    <text evidence="6">The sequence shown here is derived from an EMBL/GenBank/DDBJ whole genome shotgun (WGS) entry which is preliminary data.</text>
</comment>
<gene>
    <name evidence="6" type="ORF">CK503_12450</name>
</gene>
<proteinExistence type="predicted"/>
<dbReference type="PROSITE" id="PS51063">
    <property type="entry name" value="HTH_CRP_2"/>
    <property type="match status" value="1"/>
</dbReference>